<keyword evidence="2" id="KW-1185">Reference proteome</keyword>
<organism evidence="1 2">
    <name type="scientific">Alteriqipengyuania lutimaris</name>
    <dbReference type="NCBI Taxonomy" id="1538146"/>
    <lineage>
        <taxon>Bacteria</taxon>
        <taxon>Pseudomonadati</taxon>
        <taxon>Pseudomonadota</taxon>
        <taxon>Alphaproteobacteria</taxon>
        <taxon>Sphingomonadales</taxon>
        <taxon>Erythrobacteraceae</taxon>
        <taxon>Alteriqipengyuania</taxon>
    </lineage>
</organism>
<reference evidence="1 2" key="1">
    <citation type="submission" date="2018-07" db="EMBL/GenBank/DDBJ databases">
        <title>Erythrobacter nanhaiensis sp. nov., a novel member of the genus Erythrobacter isolated from the South China Sea.</title>
        <authorList>
            <person name="Chen X."/>
            <person name="Liu J."/>
        </authorList>
    </citation>
    <scope>NUCLEOTIDE SEQUENCE [LARGE SCALE GENOMIC DNA]</scope>
    <source>
        <strain evidence="1 2">S-5</strain>
    </source>
</reference>
<dbReference type="AlphaFoldDB" id="A0A395LKG0"/>
<evidence type="ECO:0000313" key="1">
    <source>
        <dbReference type="EMBL" id="RDS75954.1"/>
    </source>
</evidence>
<dbReference type="OrthoDB" id="9915880at2"/>
<dbReference type="EMBL" id="QRBB01000002">
    <property type="protein sequence ID" value="RDS75954.1"/>
    <property type="molecule type" value="Genomic_DNA"/>
</dbReference>
<name>A0A395LKG0_9SPHN</name>
<proteinExistence type="predicted"/>
<evidence type="ECO:0000313" key="2">
    <source>
        <dbReference type="Proteomes" id="UP000254101"/>
    </source>
</evidence>
<dbReference type="RefSeq" id="WP_115493219.1">
    <property type="nucleotide sequence ID" value="NZ_JACHWW010000002.1"/>
</dbReference>
<accession>A0A395LKG0</accession>
<protein>
    <submittedName>
        <fullName evidence="1">Uncharacterized protein</fullName>
    </submittedName>
</protein>
<dbReference type="Proteomes" id="UP000254101">
    <property type="component" value="Unassembled WGS sequence"/>
</dbReference>
<gene>
    <name evidence="1" type="ORF">DL238_14880</name>
</gene>
<sequence>MQSNHPVWLAQLARDKKGGKALPSITRGQAYTASVGFPVDVSGDSFAGQLRLSPDAAGDPLADFTVTPGDYADGSTIVTLSLSAGQTGALPADGDADGLEEVVFEVLRNGARCFAGNVFVSGRVAE</sequence>
<comment type="caution">
    <text evidence="1">The sequence shown here is derived from an EMBL/GenBank/DDBJ whole genome shotgun (WGS) entry which is preliminary data.</text>
</comment>